<dbReference type="SUPFAM" id="SSF55811">
    <property type="entry name" value="Nudix"/>
    <property type="match status" value="1"/>
</dbReference>
<keyword evidence="2" id="KW-0378">Hydrolase</keyword>
<evidence type="ECO:0000259" key="3">
    <source>
        <dbReference type="PROSITE" id="PS51462"/>
    </source>
</evidence>
<dbReference type="AlphaFoldDB" id="A0AA44DMG0"/>
<proteinExistence type="predicted"/>
<dbReference type="InterPro" id="IPR000086">
    <property type="entry name" value="NUDIX_hydrolase_dom"/>
</dbReference>
<sequence length="149" mass="17254">MLVEKSFGEKIQDINYIDRVGAYGVILNEENEVAVVKTKKGYFLLGGRVENEETHEECIKRECSEEVGMDVVVTNFICKGGKYDYIDSIGYFYGIGYFYFAEFIDIASKPKEKGHELLWVHIQDCCKYIHLEHQQWAVHQAINILNNKC</sequence>
<dbReference type="InterPro" id="IPR015797">
    <property type="entry name" value="NUDIX_hydrolase-like_dom_sf"/>
</dbReference>
<name>A0AA44DMG0_PARBF</name>
<dbReference type="GO" id="GO:0016787">
    <property type="term" value="F:hydrolase activity"/>
    <property type="evidence" value="ECO:0007669"/>
    <property type="project" value="UniProtKB-KW"/>
</dbReference>
<dbReference type="RefSeq" id="WP_168932489.1">
    <property type="nucleotide sequence ID" value="NZ_JABAFD010000008.1"/>
</dbReference>
<evidence type="ECO:0000313" key="4">
    <source>
        <dbReference type="EMBL" id="NME10441.1"/>
    </source>
</evidence>
<evidence type="ECO:0000256" key="2">
    <source>
        <dbReference type="ARBA" id="ARBA00022801"/>
    </source>
</evidence>
<organism evidence="4 5">
    <name type="scientific">Paraclostridium bifermentans</name>
    <name type="common">Clostridium bifermentans</name>
    <dbReference type="NCBI Taxonomy" id="1490"/>
    <lineage>
        <taxon>Bacteria</taxon>
        <taxon>Bacillati</taxon>
        <taxon>Bacillota</taxon>
        <taxon>Clostridia</taxon>
        <taxon>Peptostreptococcales</taxon>
        <taxon>Peptostreptococcaceae</taxon>
        <taxon>Paraclostridium</taxon>
    </lineage>
</organism>
<dbReference type="PANTHER" id="PTHR43046">
    <property type="entry name" value="GDP-MANNOSE MANNOSYL HYDROLASE"/>
    <property type="match status" value="1"/>
</dbReference>
<evidence type="ECO:0000256" key="1">
    <source>
        <dbReference type="ARBA" id="ARBA00001946"/>
    </source>
</evidence>
<dbReference type="PANTHER" id="PTHR43046:SF14">
    <property type="entry name" value="MUTT_NUDIX FAMILY PROTEIN"/>
    <property type="match status" value="1"/>
</dbReference>
<dbReference type="Gene3D" id="3.90.79.10">
    <property type="entry name" value="Nucleoside Triphosphate Pyrophosphohydrolase"/>
    <property type="match status" value="1"/>
</dbReference>
<dbReference type="Proteomes" id="UP000573963">
    <property type="component" value="Unassembled WGS sequence"/>
</dbReference>
<dbReference type="Pfam" id="PF00293">
    <property type="entry name" value="NUDIX"/>
    <property type="match status" value="1"/>
</dbReference>
<reference evidence="4 5" key="1">
    <citation type="submission" date="2020-04" db="EMBL/GenBank/DDBJ databases">
        <authorList>
            <person name="Hitch T.C.A."/>
            <person name="Wylensek D."/>
            <person name="Clavel T."/>
        </authorList>
    </citation>
    <scope>NUCLEOTIDE SEQUENCE [LARGE SCALE GENOMIC DNA]</scope>
    <source>
        <strain evidence="4 5">Med78_4-601-WT-2</strain>
    </source>
</reference>
<feature type="domain" description="Nudix hydrolase" evidence="3">
    <location>
        <begin position="17"/>
        <end position="145"/>
    </location>
</feature>
<comment type="caution">
    <text evidence="4">The sequence shown here is derived from an EMBL/GenBank/DDBJ whole genome shotgun (WGS) entry which is preliminary data.</text>
</comment>
<gene>
    <name evidence="4" type="ORF">HF875_12975</name>
</gene>
<comment type="cofactor">
    <cofactor evidence="1">
        <name>Mg(2+)</name>
        <dbReference type="ChEBI" id="CHEBI:18420"/>
    </cofactor>
</comment>
<dbReference type="EMBL" id="JABAFD010000008">
    <property type="protein sequence ID" value="NME10441.1"/>
    <property type="molecule type" value="Genomic_DNA"/>
</dbReference>
<dbReference type="PROSITE" id="PS51462">
    <property type="entry name" value="NUDIX"/>
    <property type="match status" value="1"/>
</dbReference>
<accession>A0AA44DMG0</accession>
<protein>
    <submittedName>
        <fullName evidence="4">NUDIX domain-containing protein</fullName>
    </submittedName>
</protein>
<evidence type="ECO:0000313" key="5">
    <source>
        <dbReference type="Proteomes" id="UP000573963"/>
    </source>
</evidence>